<keyword evidence="1" id="KW-0406">Ion transport</keyword>
<keyword evidence="1" id="KW-0633">Potassium transport</keyword>
<feature type="compositionally biased region" description="Basic and acidic residues" evidence="2">
    <location>
        <begin position="344"/>
        <end position="356"/>
    </location>
</feature>
<organism evidence="5 6">
    <name type="scientific">Prorocentrum cordatum</name>
    <dbReference type="NCBI Taxonomy" id="2364126"/>
    <lineage>
        <taxon>Eukaryota</taxon>
        <taxon>Sar</taxon>
        <taxon>Alveolata</taxon>
        <taxon>Dinophyceae</taxon>
        <taxon>Prorocentrales</taxon>
        <taxon>Prorocentraceae</taxon>
        <taxon>Prorocentrum</taxon>
    </lineage>
</organism>
<evidence type="ECO:0000256" key="3">
    <source>
        <dbReference type="SAM" id="Phobius"/>
    </source>
</evidence>
<dbReference type="PANTHER" id="PTHR11767">
    <property type="entry name" value="INWARD RECTIFIER POTASSIUM CHANNEL"/>
    <property type="match status" value="1"/>
</dbReference>
<evidence type="ECO:0000313" key="6">
    <source>
        <dbReference type="Proteomes" id="UP001189429"/>
    </source>
</evidence>
<feature type="region of interest" description="Disordered" evidence="2">
    <location>
        <begin position="278"/>
        <end position="319"/>
    </location>
</feature>
<name>A0ABN9XAV9_9DINO</name>
<dbReference type="Gene3D" id="2.60.40.1400">
    <property type="entry name" value="G protein-activated inward rectifier potassium channel 1"/>
    <property type="match status" value="1"/>
</dbReference>
<evidence type="ECO:0000256" key="2">
    <source>
        <dbReference type="SAM" id="MobiDB-lite"/>
    </source>
</evidence>
<protein>
    <recommendedName>
        <fullName evidence="4">Potassium channel inwardly rectifying transmembrane domain-containing protein</fullName>
    </recommendedName>
</protein>
<sequence length="411" mass="45393">MAAHPPCLRRLLLGPDAPRHHAAHSAAGVLGLCLAGEARDGLPSQEYDLLAHQVQDYAPSVRIKRVLERNAPHQQSRGQFNIDRTTEGSHWLLLRTDVYHTVINMPFTQLIPLFVVVYVSSWLLFAVLWMYVSEPCGCELTHFKRAFFLSMETMMTIGYGVPDPYFNDCDEVIPVIVTEALFGLLLDAAFLNTLFQRFSRAFERAATVVFSAASLLEVVDQEMHWTFRVCELRRQPLLEPLLRVHCVRVEPCQSHPDRVEVKVLPVALSQPSEDIADAHALPVPPLPAGGGRAQDRSLHPLAPPPAAGCDGSDPTPDEVHRHLRSLPYLELIAIVSGTDGVTGDDGREEKDGHARGDPAQPQVRPLRLGGARPADRELQRLACDGAHDGHDQHVAGGWTDYKFATAKLLAS</sequence>
<keyword evidence="1" id="KW-0851">Voltage-gated channel</keyword>
<dbReference type="SUPFAM" id="SSF81324">
    <property type="entry name" value="Voltage-gated potassium channels"/>
    <property type="match status" value="1"/>
</dbReference>
<dbReference type="InterPro" id="IPR013518">
    <property type="entry name" value="K_chnl_inward-rec_Kir_cyto"/>
</dbReference>
<gene>
    <name evidence="5" type="ORF">PCOR1329_LOCUS73813</name>
</gene>
<keyword evidence="1 3" id="KW-0812">Transmembrane</keyword>
<dbReference type="InterPro" id="IPR040445">
    <property type="entry name" value="Kir_TM"/>
</dbReference>
<feature type="transmembrane region" description="Helical" evidence="3">
    <location>
        <begin position="173"/>
        <end position="195"/>
    </location>
</feature>
<dbReference type="Proteomes" id="UP001189429">
    <property type="component" value="Unassembled WGS sequence"/>
</dbReference>
<dbReference type="Pfam" id="PF01007">
    <property type="entry name" value="IRK"/>
    <property type="match status" value="1"/>
</dbReference>
<keyword evidence="1" id="KW-0630">Potassium</keyword>
<keyword evidence="6" id="KW-1185">Reference proteome</keyword>
<comment type="caution">
    <text evidence="5">The sequence shown here is derived from an EMBL/GenBank/DDBJ whole genome shotgun (WGS) entry which is preliminary data.</text>
</comment>
<feature type="region of interest" description="Disordered" evidence="2">
    <location>
        <begin position="339"/>
        <end position="369"/>
    </location>
</feature>
<comment type="subcellular location">
    <subcellularLocation>
        <location evidence="1">Membrane</location>
        <topology evidence="1">Multi-pass membrane protein</topology>
    </subcellularLocation>
</comment>
<keyword evidence="1" id="KW-0407">Ion channel</keyword>
<evidence type="ECO:0000313" key="5">
    <source>
        <dbReference type="EMBL" id="CAK0894913.1"/>
    </source>
</evidence>
<keyword evidence="3" id="KW-0472">Membrane</keyword>
<comment type="similarity">
    <text evidence="1">Belongs to the inward rectifier-type potassium channel (TC 1.A.2.1) family.</text>
</comment>
<dbReference type="EMBL" id="CAUYUJ010019963">
    <property type="protein sequence ID" value="CAK0894913.1"/>
    <property type="molecule type" value="Genomic_DNA"/>
</dbReference>
<feature type="transmembrane region" description="Helical" evidence="3">
    <location>
        <begin position="110"/>
        <end position="131"/>
    </location>
</feature>
<dbReference type="Gene3D" id="1.10.287.70">
    <property type="match status" value="1"/>
</dbReference>
<keyword evidence="3" id="KW-1133">Transmembrane helix</keyword>
<dbReference type="PANTHER" id="PTHR11767:SF103">
    <property type="entry name" value="POTASSIUM CHANNEL INWARDLY RECTIFYING TRANSMEMBRANE DOMAIN-CONTAINING PROTEIN"/>
    <property type="match status" value="1"/>
</dbReference>
<keyword evidence="1" id="KW-0813">Transport</keyword>
<proteinExistence type="inferred from homology"/>
<feature type="domain" description="Potassium channel inwardly rectifying transmembrane" evidence="4">
    <location>
        <begin position="77"/>
        <end position="200"/>
    </location>
</feature>
<accession>A0ABN9XAV9</accession>
<reference evidence="5" key="1">
    <citation type="submission" date="2023-10" db="EMBL/GenBank/DDBJ databases">
        <authorList>
            <person name="Chen Y."/>
            <person name="Shah S."/>
            <person name="Dougan E. K."/>
            <person name="Thang M."/>
            <person name="Chan C."/>
        </authorList>
    </citation>
    <scope>NUCLEOTIDE SEQUENCE [LARGE SCALE GENOMIC DNA]</scope>
</reference>
<evidence type="ECO:0000259" key="4">
    <source>
        <dbReference type="Pfam" id="PF01007"/>
    </source>
</evidence>
<dbReference type="InterPro" id="IPR016449">
    <property type="entry name" value="K_chnl_inward-rec_Kir"/>
</dbReference>
<evidence type="ECO:0000256" key="1">
    <source>
        <dbReference type="RuleBase" id="RU003822"/>
    </source>
</evidence>